<dbReference type="Proteomes" id="UP000050280">
    <property type="component" value="Unassembled WGS sequence"/>
</dbReference>
<keyword evidence="3" id="KW-1185">Reference proteome</keyword>
<proteinExistence type="predicted"/>
<feature type="transmembrane region" description="Helical" evidence="1">
    <location>
        <begin position="28"/>
        <end position="46"/>
    </location>
</feature>
<gene>
    <name evidence="2" type="ORF">I595_3616</name>
</gene>
<evidence type="ECO:0000256" key="1">
    <source>
        <dbReference type="SAM" id="Phobius"/>
    </source>
</evidence>
<dbReference type="EMBL" id="LDJX01000011">
    <property type="protein sequence ID" value="KPM30319.1"/>
    <property type="molecule type" value="Genomic_DNA"/>
</dbReference>
<reference evidence="2 3" key="1">
    <citation type="submission" date="2015-09" db="EMBL/GenBank/DDBJ databases">
        <title>Genome sequence of the marine flavobacterium Croceitalea dokdonensis DOKDO 023 that contains proton- and sodium-pumping rhodopsins.</title>
        <authorList>
            <person name="Kwon S.-K."/>
            <person name="Lee H.K."/>
            <person name="Kwak M.-J."/>
            <person name="Kim J.F."/>
        </authorList>
    </citation>
    <scope>NUCLEOTIDE SEQUENCE [LARGE SCALE GENOMIC DNA]</scope>
    <source>
        <strain evidence="2 3">DOKDO 023</strain>
    </source>
</reference>
<keyword evidence="1" id="KW-0472">Membrane</keyword>
<accession>A0A0P7ARE0</accession>
<comment type="caution">
    <text evidence="2">The sequence shown here is derived from an EMBL/GenBank/DDBJ whole genome shotgun (WGS) entry which is preliminary data.</text>
</comment>
<evidence type="ECO:0000313" key="3">
    <source>
        <dbReference type="Proteomes" id="UP000050280"/>
    </source>
</evidence>
<dbReference type="AlphaFoldDB" id="A0A0P7ARE0"/>
<organism evidence="2 3">
    <name type="scientific">Croceitalea dokdonensis DOKDO 023</name>
    <dbReference type="NCBI Taxonomy" id="1300341"/>
    <lineage>
        <taxon>Bacteria</taxon>
        <taxon>Pseudomonadati</taxon>
        <taxon>Bacteroidota</taxon>
        <taxon>Flavobacteriia</taxon>
        <taxon>Flavobacteriales</taxon>
        <taxon>Flavobacteriaceae</taxon>
        <taxon>Croceitalea</taxon>
    </lineage>
</organism>
<name>A0A0P7ARE0_9FLAO</name>
<protein>
    <submittedName>
        <fullName evidence="2">Uncharacterized protein</fullName>
    </submittedName>
</protein>
<keyword evidence="1" id="KW-0812">Transmembrane</keyword>
<keyword evidence="1" id="KW-1133">Transmembrane helix</keyword>
<dbReference type="STRING" id="1300341.I595_3616"/>
<sequence>MEPNLSSTCNDYLHYPTINLPISKDTTALWHTTIIMNTTLAFSFFIEV</sequence>
<evidence type="ECO:0000313" key="2">
    <source>
        <dbReference type="EMBL" id="KPM30319.1"/>
    </source>
</evidence>